<gene>
    <name evidence="2" type="ORF">HDC03831</name>
</gene>
<reference evidence="2" key="1">
    <citation type="journal article" date="2003" name="Genome Biol.">
        <title>An integrated gene annotation and transcriptional profiling approach towards the full gene content of the Drosophila genome.</title>
        <authorList>
            <person name="Hild M."/>
            <person name="Beckmann B."/>
            <person name="Haas S.A."/>
            <person name="Koch B."/>
            <person name="Solovyev V."/>
            <person name="Busold C."/>
            <person name="Fellenberg K."/>
            <person name="Boutros M."/>
            <person name="Vingron M."/>
            <person name="Sauer F."/>
            <person name="Hoheisel J.D."/>
            <person name="Paro R."/>
        </authorList>
    </citation>
    <scope>NUCLEOTIDE SEQUENCE</scope>
</reference>
<organism evidence="2">
    <name type="scientific">Drosophila melanogaster</name>
    <name type="common">Fruit fly</name>
    <dbReference type="NCBI Taxonomy" id="7227"/>
    <lineage>
        <taxon>Eukaryota</taxon>
        <taxon>Metazoa</taxon>
        <taxon>Ecdysozoa</taxon>
        <taxon>Arthropoda</taxon>
        <taxon>Hexapoda</taxon>
        <taxon>Insecta</taxon>
        <taxon>Pterygota</taxon>
        <taxon>Neoptera</taxon>
        <taxon>Endopterygota</taxon>
        <taxon>Diptera</taxon>
        <taxon>Brachycera</taxon>
        <taxon>Muscomorpha</taxon>
        <taxon>Ephydroidea</taxon>
        <taxon>Drosophilidae</taxon>
        <taxon>Drosophila</taxon>
        <taxon>Sophophora</taxon>
    </lineage>
</organism>
<proteinExistence type="predicted"/>
<name>Q6IH10_DROME</name>
<feature type="region of interest" description="Disordered" evidence="1">
    <location>
        <begin position="41"/>
        <end position="70"/>
    </location>
</feature>
<evidence type="ECO:0000313" key="2">
    <source>
        <dbReference type="EMBL" id="DAA02304.1"/>
    </source>
</evidence>
<dbReference type="AlphaFoldDB" id="Q6IH10"/>
<accession>Q6IH10</accession>
<sequence>MAGYFAVEELKINTIQLATFNINALCAPLIAVTGKWQSECDDGGNLPSPAAAAEPDGWGPSTSHKGWRKLPRKEEMRRRILHHFQHILNTLNGNE</sequence>
<protein>
    <submittedName>
        <fullName evidence="2">HDC03831</fullName>
    </submittedName>
</protein>
<dbReference type="EMBL" id="BK003606">
    <property type="protein sequence ID" value="DAA02304.1"/>
    <property type="molecule type" value="Genomic_DNA"/>
</dbReference>
<evidence type="ECO:0000256" key="1">
    <source>
        <dbReference type="SAM" id="MobiDB-lite"/>
    </source>
</evidence>